<protein>
    <recommendedName>
        <fullName evidence="1">PiggyBac transposable element-derived protein domain-containing protein</fullName>
    </recommendedName>
</protein>
<sequence>MGPMRAHCIRAHWGEKTRYPPIADWMTRNRFELLARCLHFTDNHHPQANNRVWKIQPWLTSLQDNLGKLCPTETQSVDEVMIALKGWCKVKQYTRNKPYKWGIKM</sequence>
<proteinExistence type="predicted"/>
<evidence type="ECO:0000259" key="1">
    <source>
        <dbReference type="Pfam" id="PF13843"/>
    </source>
</evidence>
<gene>
    <name evidence="2" type="ORF">RRG08_053909</name>
</gene>
<dbReference type="PANTHER" id="PTHR47272">
    <property type="entry name" value="DDE_TNP_1_7 DOMAIN-CONTAINING PROTEIN"/>
    <property type="match status" value="1"/>
</dbReference>
<organism evidence="2 3">
    <name type="scientific">Elysia crispata</name>
    <name type="common">lettuce slug</name>
    <dbReference type="NCBI Taxonomy" id="231223"/>
    <lineage>
        <taxon>Eukaryota</taxon>
        <taxon>Metazoa</taxon>
        <taxon>Spiralia</taxon>
        <taxon>Lophotrochozoa</taxon>
        <taxon>Mollusca</taxon>
        <taxon>Gastropoda</taxon>
        <taxon>Heterobranchia</taxon>
        <taxon>Euthyneura</taxon>
        <taxon>Panpulmonata</taxon>
        <taxon>Sacoglossa</taxon>
        <taxon>Placobranchoidea</taxon>
        <taxon>Plakobranchidae</taxon>
        <taxon>Elysia</taxon>
    </lineage>
</organism>
<evidence type="ECO:0000313" key="3">
    <source>
        <dbReference type="Proteomes" id="UP001283361"/>
    </source>
</evidence>
<comment type="caution">
    <text evidence="2">The sequence shown here is derived from an EMBL/GenBank/DDBJ whole genome shotgun (WGS) entry which is preliminary data.</text>
</comment>
<dbReference type="InterPro" id="IPR029526">
    <property type="entry name" value="PGBD"/>
</dbReference>
<dbReference type="Pfam" id="PF13843">
    <property type="entry name" value="DDE_Tnp_1_7"/>
    <property type="match status" value="1"/>
</dbReference>
<evidence type="ECO:0000313" key="2">
    <source>
        <dbReference type="EMBL" id="KAK3771928.1"/>
    </source>
</evidence>
<reference evidence="2" key="1">
    <citation type="journal article" date="2023" name="G3 (Bethesda)">
        <title>A reference genome for the long-term kleptoplast-retaining sea slug Elysia crispata morphotype clarki.</title>
        <authorList>
            <person name="Eastman K.E."/>
            <person name="Pendleton A.L."/>
            <person name="Shaikh M.A."/>
            <person name="Suttiyut T."/>
            <person name="Ogas R."/>
            <person name="Tomko P."/>
            <person name="Gavelis G."/>
            <person name="Widhalm J.R."/>
            <person name="Wisecaver J.H."/>
        </authorList>
    </citation>
    <scope>NUCLEOTIDE SEQUENCE</scope>
    <source>
        <strain evidence="2">ECLA1</strain>
    </source>
</reference>
<dbReference type="Proteomes" id="UP001283361">
    <property type="component" value="Unassembled WGS sequence"/>
</dbReference>
<accession>A0AAE1DJQ9</accession>
<name>A0AAE1DJQ9_9GAST</name>
<keyword evidence="3" id="KW-1185">Reference proteome</keyword>
<dbReference type="EMBL" id="JAWDGP010003666">
    <property type="protein sequence ID" value="KAK3771928.1"/>
    <property type="molecule type" value="Genomic_DNA"/>
</dbReference>
<dbReference type="PANTHER" id="PTHR47272:SF1">
    <property type="entry name" value="PIGGYBAC TRANSPOSABLE ELEMENT-DERIVED PROTEIN 3-LIKE"/>
    <property type="match status" value="1"/>
</dbReference>
<dbReference type="AlphaFoldDB" id="A0AAE1DJQ9"/>
<feature type="domain" description="PiggyBac transposable element-derived protein" evidence="1">
    <location>
        <begin position="9"/>
        <end position="105"/>
    </location>
</feature>